<gene>
    <name evidence="3" type="ORF">HNR73_004403</name>
</gene>
<feature type="chain" id="PRO_5032948851" evidence="2">
    <location>
        <begin position="21"/>
        <end position="246"/>
    </location>
</feature>
<accession>A0A841FSL3</accession>
<dbReference type="Proteomes" id="UP000548476">
    <property type="component" value="Unassembled WGS sequence"/>
</dbReference>
<dbReference type="PROSITE" id="PS51257">
    <property type="entry name" value="PROKAR_LIPOPROTEIN"/>
    <property type="match status" value="1"/>
</dbReference>
<evidence type="ECO:0000256" key="2">
    <source>
        <dbReference type="SAM" id="SignalP"/>
    </source>
</evidence>
<proteinExistence type="predicted"/>
<protein>
    <submittedName>
        <fullName evidence="3">Uncharacterized protein</fullName>
    </submittedName>
</protein>
<name>A0A841FSL3_9ACTN</name>
<evidence type="ECO:0000256" key="1">
    <source>
        <dbReference type="SAM" id="MobiDB-lite"/>
    </source>
</evidence>
<dbReference type="RefSeq" id="WP_184789372.1">
    <property type="nucleotide sequence ID" value="NZ_BONT01000030.1"/>
</dbReference>
<dbReference type="AlphaFoldDB" id="A0A841FSL3"/>
<evidence type="ECO:0000313" key="3">
    <source>
        <dbReference type="EMBL" id="MBB6036532.1"/>
    </source>
</evidence>
<dbReference type="EMBL" id="JACHGT010000009">
    <property type="protein sequence ID" value="MBB6036532.1"/>
    <property type="molecule type" value="Genomic_DNA"/>
</dbReference>
<feature type="signal peptide" evidence="2">
    <location>
        <begin position="1"/>
        <end position="20"/>
    </location>
</feature>
<feature type="region of interest" description="Disordered" evidence="1">
    <location>
        <begin position="201"/>
        <end position="231"/>
    </location>
</feature>
<reference evidence="3 4" key="1">
    <citation type="submission" date="2020-08" db="EMBL/GenBank/DDBJ databases">
        <title>Genomic Encyclopedia of Type Strains, Phase IV (KMG-IV): sequencing the most valuable type-strain genomes for metagenomic binning, comparative biology and taxonomic classification.</title>
        <authorList>
            <person name="Goeker M."/>
        </authorList>
    </citation>
    <scope>NUCLEOTIDE SEQUENCE [LARGE SCALE GENOMIC DNA]</scope>
    <source>
        <strain evidence="3 4">YIM 65646</strain>
    </source>
</reference>
<comment type="caution">
    <text evidence="3">The sequence shown here is derived from an EMBL/GenBank/DDBJ whole genome shotgun (WGS) entry which is preliminary data.</text>
</comment>
<sequence length="246" mass="25006">MNRRRVLSAFLAAAAVPALGACTGEPVANPSPSSSEPSPVDGVVSVVEKGFSEGDHGGQPTVSYGVVVENTGGGTAYLTGISIRLLDAAGKPIGEVGGGAERTRDIGVILPGHRAGIGYGAFLERAGVASIEVTVLGTQWTPLGDGTTRPAELTATWRSSERDDDDDLTVTFTVDSAYPAPIDGVTAEAVLRDAAGAVVGGTGPASSRLTTVAPGESTGSIKETGPLPSDVDDARTEIHLYPRRLL</sequence>
<keyword evidence="4" id="KW-1185">Reference proteome</keyword>
<evidence type="ECO:0000313" key="4">
    <source>
        <dbReference type="Proteomes" id="UP000548476"/>
    </source>
</evidence>
<keyword evidence="2" id="KW-0732">Signal</keyword>
<organism evidence="3 4">
    <name type="scientific">Phytomonospora endophytica</name>
    <dbReference type="NCBI Taxonomy" id="714109"/>
    <lineage>
        <taxon>Bacteria</taxon>
        <taxon>Bacillati</taxon>
        <taxon>Actinomycetota</taxon>
        <taxon>Actinomycetes</taxon>
        <taxon>Micromonosporales</taxon>
        <taxon>Micromonosporaceae</taxon>
        <taxon>Phytomonospora</taxon>
    </lineage>
</organism>